<keyword evidence="1" id="KW-0418">Kinase</keyword>
<dbReference type="EMBL" id="SSOP01000069">
    <property type="protein sequence ID" value="KAB5592308.1"/>
    <property type="molecule type" value="Genomic_DNA"/>
</dbReference>
<proteinExistence type="predicted"/>
<evidence type="ECO:0000313" key="1">
    <source>
        <dbReference type="EMBL" id="KAB5592308.1"/>
    </source>
</evidence>
<sequence length="79" mass="8529">MFTWFCIWIKRRKRRAQKEALANGIEIGPDGWPVKPAQAIALPTLRSGNASTVSAAVGTARPEVPPPAYEAEVGKKGNV</sequence>
<keyword evidence="2" id="KW-1185">Reference proteome</keyword>
<protein>
    <submittedName>
        <fullName evidence="1">Kinase domain containing protein</fullName>
    </submittedName>
</protein>
<dbReference type="AlphaFoldDB" id="A0A5N5QL88"/>
<keyword evidence="1" id="KW-0808">Transferase</keyword>
<gene>
    <name evidence="1" type="ORF">CTheo_4238</name>
</gene>
<dbReference type="Proteomes" id="UP000383932">
    <property type="component" value="Unassembled WGS sequence"/>
</dbReference>
<organism evidence="1 2">
    <name type="scientific">Ceratobasidium theobromae</name>
    <dbReference type="NCBI Taxonomy" id="1582974"/>
    <lineage>
        <taxon>Eukaryota</taxon>
        <taxon>Fungi</taxon>
        <taxon>Dikarya</taxon>
        <taxon>Basidiomycota</taxon>
        <taxon>Agaricomycotina</taxon>
        <taxon>Agaricomycetes</taxon>
        <taxon>Cantharellales</taxon>
        <taxon>Ceratobasidiaceae</taxon>
        <taxon>Ceratobasidium</taxon>
    </lineage>
</organism>
<reference evidence="1 2" key="1">
    <citation type="journal article" date="2019" name="Fungal Biol. Biotechnol.">
        <title>Draft genome sequence of fastidious pathogen Ceratobasidium theobromae, which causes vascular-streak dieback in Theobroma cacao.</title>
        <authorList>
            <person name="Ali S.S."/>
            <person name="Asman A."/>
            <person name="Shao J."/>
            <person name="Firmansyah A.P."/>
            <person name="Susilo A.W."/>
            <person name="Rosmana A."/>
            <person name="McMahon P."/>
            <person name="Junaid M."/>
            <person name="Guest D."/>
            <person name="Kheng T.Y."/>
            <person name="Meinhardt L.W."/>
            <person name="Bailey B.A."/>
        </authorList>
    </citation>
    <scope>NUCLEOTIDE SEQUENCE [LARGE SCALE GENOMIC DNA]</scope>
    <source>
        <strain evidence="1 2">CT2</strain>
    </source>
</reference>
<accession>A0A5N5QL88</accession>
<name>A0A5N5QL88_9AGAM</name>
<dbReference type="GO" id="GO:0016301">
    <property type="term" value="F:kinase activity"/>
    <property type="evidence" value="ECO:0007669"/>
    <property type="project" value="UniProtKB-KW"/>
</dbReference>
<comment type="caution">
    <text evidence="1">The sequence shown here is derived from an EMBL/GenBank/DDBJ whole genome shotgun (WGS) entry which is preliminary data.</text>
</comment>
<evidence type="ECO:0000313" key="2">
    <source>
        <dbReference type="Proteomes" id="UP000383932"/>
    </source>
</evidence>
<dbReference type="OrthoDB" id="3142738at2759"/>